<accession>A0A6H1ZLT8</accession>
<name>A0A6H1ZLT8_9ZZZZ</name>
<gene>
    <name evidence="2" type="ORF">MM415B02732_0007</name>
    <name evidence="1" type="ORF">TM448A01190_0005</name>
    <name evidence="3" type="ORF">TM448B01929_0006</name>
</gene>
<protein>
    <recommendedName>
        <fullName evidence="4">Tail protein</fullName>
    </recommendedName>
</protein>
<dbReference type="EMBL" id="MT144108">
    <property type="protein sequence ID" value="QJA48893.1"/>
    <property type="molecule type" value="Genomic_DNA"/>
</dbReference>
<dbReference type="AlphaFoldDB" id="A0A6H1ZLT8"/>
<evidence type="ECO:0000313" key="1">
    <source>
        <dbReference type="EMBL" id="QJA48893.1"/>
    </source>
</evidence>
<reference evidence="1" key="1">
    <citation type="submission" date="2020-03" db="EMBL/GenBank/DDBJ databases">
        <title>The deep terrestrial virosphere.</title>
        <authorList>
            <person name="Holmfeldt K."/>
            <person name="Nilsson E."/>
            <person name="Simone D."/>
            <person name="Lopez-Fernandez M."/>
            <person name="Wu X."/>
            <person name="de Brujin I."/>
            <person name="Lundin D."/>
            <person name="Andersson A."/>
            <person name="Bertilsson S."/>
            <person name="Dopson M."/>
        </authorList>
    </citation>
    <scope>NUCLEOTIDE SEQUENCE</scope>
    <source>
        <strain evidence="2">MM415B02732</strain>
        <strain evidence="1">TM448A01190</strain>
        <strain evidence="3">TM448B01929</strain>
    </source>
</reference>
<dbReference type="EMBL" id="MT144845">
    <property type="protein sequence ID" value="QJI00350.1"/>
    <property type="molecule type" value="Genomic_DNA"/>
</dbReference>
<organism evidence="1">
    <name type="scientific">viral metagenome</name>
    <dbReference type="NCBI Taxonomy" id="1070528"/>
    <lineage>
        <taxon>unclassified sequences</taxon>
        <taxon>metagenomes</taxon>
        <taxon>organismal metagenomes</taxon>
    </lineage>
</organism>
<sequence>MGLTHSDGVSVTGSGLYRGASGSEVPLFPVGNAIVDSGTTGFSGALTGISTRLTSIIGVTANEKRGAITSGAATVAVNWSGGAIDLYRFYTNTSAGGAGAASGIVSWVAIGT</sequence>
<evidence type="ECO:0000313" key="2">
    <source>
        <dbReference type="EMBL" id="QJA88590.1"/>
    </source>
</evidence>
<proteinExistence type="predicted"/>
<dbReference type="EMBL" id="MT142790">
    <property type="protein sequence ID" value="QJA88590.1"/>
    <property type="molecule type" value="Genomic_DNA"/>
</dbReference>
<evidence type="ECO:0000313" key="3">
    <source>
        <dbReference type="EMBL" id="QJI00350.1"/>
    </source>
</evidence>
<evidence type="ECO:0008006" key="4">
    <source>
        <dbReference type="Google" id="ProtNLM"/>
    </source>
</evidence>